<dbReference type="CDD" id="cd18575">
    <property type="entry name" value="ABC_6TM_bac_exporter_ABCB8_10_like"/>
    <property type="match status" value="1"/>
</dbReference>
<feature type="domain" description="ABC transmembrane type-1" evidence="10">
    <location>
        <begin position="40"/>
        <end position="318"/>
    </location>
</feature>
<protein>
    <submittedName>
        <fullName evidence="11">Lipid A export ATP-binding/permease protein MsbA</fullName>
        <ecNumber evidence="11">3.6.3.-</ecNumber>
    </submittedName>
</protein>
<dbReference type="InterPro" id="IPR039421">
    <property type="entry name" value="Type_1_exporter"/>
</dbReference>
<dbReference type="InterPro" id="IPR003593">
    <property type="entry name" value="AAA+_ATPase"/>
</dbReference>
<keyword evidence="11" id="KW-0378">Hydrolase</keyword>
<evidence type="ECO:0000313" key="11">
    <source>
        <dbReference type="EMBL" id="QOL20397.1"/>
    </source>
</evidence>
<dbReference type="FunFam" id="3.40.50.300:FF:000218">
    <property type="entry name" value="Multidrug ABC transporter ATP-binding protein"/>
    <property type="match status" value="1"/>
</dbReference>
<dbReference type="Pfam" id="PF00664">
    <property type="entry name" value="ABC_membrane"/>
    <property type="match status" value="1"/>
</dbReference>
<dbReference type="SUPFAM" id="SSF90123">
    <property type="entry name" value="ABC transporter transmembrane region"/>
    <property type="match status" value="1"/>
</dbReference>
<dbReference type="EC" id="3.6.3.-" evidence="11"/>
<evidence type="ECO:0000259" key="10">
    <source>
        <dbReference type="PROSITE" id="PS50929"/>
    </source>
</evidence>
<feature type="domain" description="ABC transporter" evidence="9">
    <location>
        <begin position="353"/>
        <end position="589"/>
    </location>
</feature>
<dbReference type="AlphaFoldDB" id="A0A7L9RUV7"/>
<evidence type="ECO:0000259" key="9">
    <source>
        <dbReference type="PROSITE" id="PS50893"/>
    </source>
</evidence>
<evidence type="ECO:0000256" key="5">
    <source>
        <dbReference type="ARBA" id="ARBA00022989"/>
    </source>
</evidence>
<feature type="transmembrane region" description="Helical" evidence="8">
    <location>
        <begin position="75"/>
        <end position="96"/>
    </location>
</feature>
<dbReference type="GO" id="GO:0005524">
    <property type="term" value="F:ATP binding"/>
    <property type="evidence" value="ECO:0007669"/>
    <property type="project" value="UniProtKB-KW"/>
</dbReference>
<keyword evidence="6 8" id="KW-0472">Membrane</keyword>
<gene>
    <name evidence="11" type="primary">msbA</name>
    <name evidence="11" type="ORF">CPBP_01190</name>
</gene>
<evidence type="ECO:0000256" key="4">
    <source>
        <dbReference type="ARBA" id="ARBA00022840"/>
    </source>
</evidence>
<feature type="transmembrane region" description="Helical" evidence="8">
    <location>
        <begin position="257"/>
        <end position="280"/>
    </location>
</feature>
<dbReference type="InterPro" id="IPR003439">
    <property type="entry name" value="ABC_transporter-like_ATP-bd"/>
</dbReference>
<dbReference type="InterPro" id="IPR036640">
    <property type="entry name" value="ABC1_TM_sf"/>
</dbReference>
<keyword evidence="5 8" id="KW-1133">Transmembrane helix</keyword>
<keyword evidence="2 8" id="KW-0812">Transmembrane</keyword>
<dbReference type="PANTHER" id="PTHR43394">
    <property type="entry name" value="ATP-DEPENDENT PERMEASE MDL1, MITOCHONDRIAL"/>
    <property type="match status" value="1"/>
</dbReference>
<name>A0A7L9RUV7_9PROT</name>
<sequence length="596" mass="67032">MSFNFFKRFDAAHSVDKAKVKLSSFSFLNGYFKSYPYLVFWGLLSIIVISAATLIMGFGIRSVVNDGFKDNYTKILAFLGVIVFFLGVATYVRYLVMSYLSEKIVADIRRTMYQHVLTLDPAFFERVSVGEILSRITVDTTFIQHLISTTFPIAFRNMMMAAGGCVMLYMTSPDLTYLMVILIPLILTVLHKFGQRIRKYSTNTQALVGQVNEYLEETLNAVRTIQAFCHEEFDRRTFNNRMEASVQGAYERIKARAILSTMIIFFVFGGLTAIIWVGGYKVEHDQLSLGELTSFLFFGLTVAGSINNFIEVISDFQKAAGACDRIQDLFQIQSSVVLAPAPLLLPKPGKGEIQFEKVQFAYPNMSDSQALIDFNLHVHPGEKIAVVGPSGSGKTTVFHLLLRFYDPSRGHITLDGLDLRDLDLKELRDQIGFVAQDPIVFSGTVYDNIRYGRPDATFEQIQEAAEAAMVTEFMERLPKGFYTHIGKKGVSLSTGQKQRIAIARAILKNPRILLLDEATSALDAQNEQYVQQALNRLMVDRTTIMIAHRLSTILQADQIVVINNGRIEATGKHKELLAQKGLYNRLATLQFIHKDT</sequence>
<comment type="subcellular location">
    <subcellularLocation>
        <location evidence="1">Cell membrane</location>
        <topology evidence="1">Multi-pass membrane protein</topology>
    </subcellularLocation>
</comment>
<evidence type="ECO:0000256" key="1">
    <source>
        <dbReference type="ARBA" id="ARBA00004651"/>
    </source>
</evidence>
<reference evidence="11 12" key="1">
    <citation type="submission" date="2020-06" db="EMBL/GenBank/DDBJ databases">
        <title>The endosymbiont of the kinetoplastid Bodo saltans is a Paracaedibacter-like alpha-proteobacterium possessing a putative toxin-antitoxin system.</title>
        <authorList>
            <person name="Midha S."/>
            <person name="Rigden D.J."/>
            <person name="Siozios S."/>
            <person name="Hurst G.D.D."/>
            <person name="Jackson A.P."/>
        </authorList>
    </citation>
    <scope>NUCLEOTIDE SEQUENCE [LARGE SCALE GENOMIC DNA]</scope>
    <source>
        <strain evidence="11">Lake Konstanz</strain>
    </source>
</reference>
<dbReference type="EMBL" id="CP054719">
    <property type="protein sequence ID" value="QOL20397.1"/>
    <property type="molecule type" value="Genomic_DNA"/>
</dbReference>
<dbReference type="GO" id="GO:0016887">
    <property type="term" value="F:ATP hydrolysis activity"/>
    <property type="evidence" value="ECO:0007669"/>
    <property type="project" value="InterPro"/>
</dbReference>
<evidence type="ECO:0000256" key="2">
    <source>
        <dbReference type="ARBA" id="ARBA00022692"/>
    </source>
</evidence>
<keyword evidence="12" id="KW-1185">Reference proteome</keyword>
<dbReference type="Pfam" id="PF00005">
    <property type="entry name" value="ABC_tran"/>
    <property type="match status" value="1"/>
</dbReference>
<dbReference type="GO" id="GO:0015421">
    <property type="term" value="F:ABC-type oligopeptide transporter activity"/>
    <property type="evidence" value="ECO:0007669"/>
    <property type="project" value="TreeGrafter"/>
</dbReference>
<evidence type="ECO:0000256" key="7">
    <source>
        <dbReference type="ARBA" id="ARBA00024725"/>
    </source>
</evidence>
<dbReference type="SMART" id="SM00382">
    <property type="entry name" value="AAA"/>
    <property type="match status" value="1"/>
</dbReference>
<dbReference type="PANTHER" id="PTHR43394:SF1">
    <property type="entry name" value="ATP-BINDING CASSETTE SUB-FAMILY B MEMBER 10, MITOCHONDRIAL"/>
    <property type="match status" value="1"/>
</dbReference>
<organism evidence="11 12">
    <name type="scientific">Candidatus Bodocaedibacter vickermanii</name>
    <dbReference type="NCBI Taxonomy" id="2741701"/>
    <lineage>
        <taxon>Bacteria</taxon>
        <taxon>Pseudomonadati</taxon>
        <taxon>Pseudomonadota</taxon>
        <taxon>Alphaproteobacteria</taxon>
        <taxon>Holosporales</taxon>
        <taxon>Candidatus Paracaedibacteraceae</taxon>
        <taxon>Candidatus Bodocaedibacter</taxon>
    </lineage>
</organism>
<feature type="transmembrane region" description="Helical" evidence="8">
    <location>
        <begin position="176"/>
        <end position="193"/>
    </location>
</feature>
<dbReference type="PROSITE" id="PS50893">
    <property type="entry name" value="ABC_TRANSPORTER_2"/>
    <property type="match status" value="1"/>
</dbReference>
<dbReference type="PROSITE" id="PS50929">
    <property type="entry name" value="ABC_TM1F"/>
    <property type="match status" value="1"/>
</dbReference>
<dbReference type="SUPFAM" id="SSF52540">
    <property type="entry name" value="P-loop containing nucleoside triphosphate hydrolases"/>
    <property type="match status" value="1"/>
</dbReference>
<dbReference type="InterPro" id="IPR027417">
    <property type="entry name" value="P-loop_NTPase"/>
</dbReference>
<evidence type="ECO:0000313" key="12">
    <source>
        <dbReference type="Proteomes" id="UP000594001"/>
    </source>
</evidence>
<dbReference type="InterPro" id="IPR011527">
    <property type="entry name" value="ABC1_TM_dom"/>
</dbReference>
<evidence type="ECO:0000256" key="3">
    <source>
        <dbReference type="ARBA" id="ARBA00022741"/>
    </source>
</evidence>
<dbReference type="Gene3D" id="3.40.50.300">
    <property type="entry name" value="P-loop containing nucleotide triphosphate hydrolases"/>
    <property type="match status" value="1"/>
</dbReference>
<feature type="transmembrane region" description="Helical" evidence="8">
    <location>
        <begin position="38"/>
        <end position="60"/>
    </location>
</feature>
<keyword evidence="3" id="KW-0547">Nucleotide-binding</keyword>
<dbReference type="Proteomes" id="UP000594001">
    <property type="component" value="Chromosome"/>
</dbReference>
<evidence type="ECO:0000256" key="6">
    <source>
        <dbReference type="ARBA" id="ARBA00023136"/>
    </source>
</evidence>
<proteinExistence type="predicted"/>
<comment type="function">
    <text evidence="7">Part of an ABC transporter complex. Transmembrane domains (TMD) form a pore in the inner membrane and the ATP-binding domain (NBD) is responsible for energy generation.</text>
</comment>
<dbReference type="GO" id="GO:0005886">
    <property type="term" value="C:plasma membrane"/>
    <property type="evidence" value="ECO:0007669"/>
    <property type="project" value="UniProtKB-SubCell"/>
</dbReference>
<dbReference type="KEGG" id="pbal:CPBP_01190"/>
<accession>A0A7L9RUV7</accession>
<dbReference type="Gene3D" id="1.20.1560.10">
    <property type="entry name" value="ABC transporter type 1, transmembrane domain"/>
    <property type="match status" value="1"/>
</dbReference>
<keyword evidence="4 11" id="KW-0067">ATP-binding</keyword>
<evidence type="ECO:0000256" key="8">
    <source>
        <dbReference type="SAM" id="Phobius"/>
    </source>
</evidence>
<dbReference type="RefSeq" id="WP_350331944.1">
    <property type="nucleotide sequence ID" value="NZ_CP054719.1"/>
</dbReference>
<feature type="transmembrane region" description="Helical" evidence="8">
    <location>
        <begin position="153"/>
        <end position="170"/>
    </location>
</feature>